<accession>A0A841ITU6</accession>
<dbReference type="RefSeq" id="WP_184293513.1">
    <property type="nucleotide sequence ID" value="NZ_JACHJO010000014.1"/>
</dbReference>
<protein>
    <submittedName>
        <fullName evidence="1">Secretion/DNA translocation related TadE-like protein</fullName>
    </submittedName>
</protein>
<proteinExistence type="predicted"/>
<organism evidence="1 2">
    <name type="scientific">Nocardiopsis algeriensis</name>
    <dbReference type="NCBI Taxonomy" id="1478215"/>
    <lineage>
        <taxon>Bacteria</taxon>
        <taxon>Bacillati</taxon>
        <taxon>Actinomycetota</taxon>
        <taxon>Actinomycetes</taxon>
        <taxon>Streptosporangiales</taxon>
        <taxon>Nocardiopsidaceae</taxon>
        <taxon>Nocardiopsis</taxon>
    </lineage>
</organism>
<dbReference type="Proteomes" id="UP000536604">
    <property type="component" value="Unassembled WGS sequence"/>
</dbReference>
<comment type="caution">
    <text evidence="1">The sequence shown here is derived from an EMBL/GenBank/DDBJ whole genome shotgun (WGS) entry which is preliminary data.</text>
</comment>
<reference evidence="1 2" key="1">
    <citation type="submission" date="2020-08" db="EMBL/GenBank/DDBJ databases">
        <title>Genomic Encyclopedia of Type Strains, Phase III (KMG-III): the genomes of soil and plant-associated and newly described type strains.</title>
        <authorList>
            <person name="Whitman W."/>
        </authorList>
    </citation>
    <scope>NUCLEOTIDE SEQUENCE [LARGE SCALE GENOMIC DNA]</scope>
    <source>
        <strain evidence="1 2">CECT 8712</strain>
    </source>
</reference>
<dbReference type="EMBL" id="JACHJO010000014">
    <property type="protein sequence ID" value="MBB6122083.1"/>
    <property type="molecule type" value="Genomic_DNA"/>
</dbReference>
<dbReference type="NCBIfam" id="TIGR03816">
    <property type="entry name" value="tadE_like_DECH"/>
    <property type="match status" value="1"/>
</dbReference>
<evidence type="ECO:0000313" key="1">
    <source>
        <dbReference type="EMBL" id="MBB6122083.1"/>
    </source>
</evidence>
<name>A0A841ITU6_9ACTN</name>
<gene>
    <name evidence="1" type="ORF">FHS13_004068</name>
</gene>
<sequence>MTGDSGSATVWGVAASSLLWLAALTAVLAATARFDRDRAATAADLAALAAAANAVHGTEAACDRARRTAEANRASLDSCEIDGHTAEVAVSVASVLDLTVDVRSRAGIVTEQTP</sequence>
<keyword evidence="2" id="KW-1185">Reference proteome</keyword>
<evidence type="ECO:0000313" key="2">
    <source>
        <dbReference type="Proteomes" id="UP000536604"/>
    </source>
</evidence>
<dbReference type="InterPro" id="IPR021202">
    <property type="entry name" value="Rv3654c-like"/>
</dbReference>
<dbReference type="AlphaFoldDB" id="A0A841ITU6"/>